<organism evidence="14 15">
    <name type="scientific">Microbulbifer spongiae</name>
    <dbReference type="NCBI Taxonomy" id="2944933"/>
    <lineage>
        <taxon>Bacteria</taxon>
        <taxon>Pseudomonadati</taxon>
        <taxon>Pseudomonadota</taxon>
        <taxon>Gammaproteobacteria</taxon>
        <taxon>Cellvibrionales</taxon>
        <taxon>Microbulbiferaceae</taxon>
        <taxon>Microbulbifer</taxon>
    </lineage>
</organism>
<dbReference type="PANTHER" id="PTHR38096:SF1">
    <property type="entry name" value="ENTEROBACTIN SYNTHASE COMPONENT D"/>
    <property type="match status" value="1"/>
</dbReference>
<evidence type="ECO:0000256" key="7">
    <source>
        <dbReference type="ARBA" id="ARBA00023191"/>
    </source>
</evidence>
<dbReference type="InterPro" id="IPR003542">
    <property type="entry name" value="Enbac_synth_compD-like"/>
</dbReference>
<evidence type="ECO:0000256" key="10">
    <source>
        <dbReference type="ARBA" id="ARBA00049176"/>
    </source>
</evidence>
<dbReference type="EMBL" id="CP098023">
    <property type="protein sequence ID" value="WKD48146.1"/>
    <property type="molecule type" value="Genomic_DNA"/>
</dbReference>
<dbReference type="PRINTS" id="PR01399">
    <property type="entry name" value="ENTSNTHTASED"/>
</dbReference>
<dbReference type="RefSeq" id="WP_301413770.1">
    <property type="nucleotide sequence ID" value="NZ_CP098023.1"/>
</dbReference>
<evidence type="ECO:0000256" key="4">
    <source>
        <dbReference type="ARBA" id="ARBA00011503"/>
    </source>
</evidence>
<dbReference type="InterPro" id="IPR008278">
    <property type="entry name" value="4-PPantetheinyl_Trfase_dom"/>
</dbReference>
<dbReference type="Pfam" id="PF01648">
    <property type="entry name" value="ACPS"/>
    <property type="match status" value="1"/>
</dbReference>
<evidence type="ECO:0000256" key="11">
    <source>
        <dbReference type="ARBA" id="ARBA00049191"/>
    </source>
</evidence>
<keyword evidence="7" id="KW-0259">Enterobactin biosynthesis</keyword>
<comment type="subunit">
    <text evidence="4">EntB, EntD, EntE, and EntF form a multienzyme complex called enterobactin synthase.</text>
</comment>
<comment type="catalytic activity">
    <reaction evidence="10">
        <text>apo-[aryl-carrier protein] + CoA = holo-[aryl-carrier protein] + adenosine 3',5'-bisphosphate + H(+)</text>
        <dbReference type="Rhea" id="RHEA:48404"/>
        <dbReference type="Rhea" id="RHEA-COMP:15903"/>
        <dbReference type="Rhea" id="RHEA-COMP:17557"/>
        <dbReference type="ChEBI" id="CHEBI:15378"/>
        <dbReference type="ChEBI" id="CHEBI:29999"/>
        <dbReference type="ChEBI" id="CHEBI:57287"/>
        <dbReference type="ChEBI" id="CHEBI:58343"/>
        <dbReference type="ChEBI" id="CHEBI:64479"/>
    </reaction>
</comment>
<evidence type="ECO:0000313" key="14">
    <source>
        <dbReference type="EMBL" id="WKD48146.1"/>
    </source>
</evidence>
<evidence type="ECO:0000256" key="2">
    <source>
        <dbReference type="ARBA" id="ARBA00004993"/>
    </source>
</evidence>
<dbReference type="InterPro" id="IPR041354">
    <property type="entry name" value="4PPT_N"/>
</dbReference>
<evidence type="ECO:0000259" key="13">
    <source>
        <dbReference type="Pfam" id="PF17837"/>
    </source>
</evidence>
<dbReference type="SUPFAM" id="SSF56214">
    <property type="entry name" value="4'-phosphopantetheinyl transferase"/>
    <property type="match status" value="1"/>
</dbReference>
<evidence type="ECO:0000256" key="9">
    <source>
        <dbReference type="ARBA" id="ARBA00031996"/>
    </source>
</evidence>
<evidence type="ECO:0000313" key="15">
    <source>
        <dbReference type="Proteomes" id="UP001321520"/>
    </source>
</evidence>
<name>A0ABY9E726_9GAMM</name>
<protein>
    <recommendedName>
        <fullName evidence="5">Enterobactin synthase component D</fullName>
    </recommendedName>
    <alternativeName>
        <fullName evidence="8">4'-phosphopantetheinyl transferase EntD</fullName>
    </alternativeName>
    <alternativeName>
        <fullName evidence="9">Enterochelin synthase D</fullName>
    </alternativeName>
</protein>
<dbReference type="Proteomes" id="UP001321520">
    <property type="component" value="Chromosome"/>
</dbReference>
<dbReference type="InterPro" id="IPR037143">
    <property type="entry name" value="4-PPantetheinyl_Trfase_dom_sf"/>
</dbReference>
<evidence type="ECO:0000256" key="5">
    <source>
        <dbReference type="ARBA" id="ARBA00019087"/>
    </source>
</evidence>
<evidence type="ECO:0000256" key="8">
    <source>
        <dbReference type="ARBA" id="ARBA00029894"/>
    </source>
</evidence>
<dbReference type="GO" id="GO:0016740">
    <property type="term" value="F:transferase activity"/>
    <property type="evidence" value="ECO:0007669"/>
    <property type="project" value="UniProtKB-KW"/>
</dbReference>
<evidence type="ECO:0000256" key="6">
    <source>
        <dbReference type="ARBA" id="ARBA00022679"/>
    </source>
</evidence>
<feature type="domain" description="4'-phosphopantetheinyl transferase" evidence="12">
    <location>
        <begin position="122"/>
        <end position="210"/>
    </location>
</feature>
<proteinExistence type="inferred from homology"/>
<reference evidence="14 15" key="1">
    <citation type="submission" date="2022-05" db="EMBL/GenBank/DDBJ databases">
        <title>Microbulbifer sp. nov., isolated from sponge.</title>
        <authorList>
            <person name="Gao L."/>
        </authorList>
    </citation>
    <scope>NUCLEOTIDE SEQUENCE [LARGE SCALE GENOMIC DNA]</scope>
    <source>
        <strain evidence="14 15">MI-G</strain>
    </source>
</reference>
<feature type="domain" description="4'-phosphopantetheinyl transferase N-terminal" evidence="13">
    <location>
        <begin position="52"/>
        <end position="114"/>
    </location>
</feature>
<evidence type="ECO:0000256" key="1">
    <source>
        <dbReference type="ARBA" id="ARBA00003937"/>
    </source>
</evidence>
<dbReference type="PANTHER" id="PTHR38096">
    <property type="entry name" value="ENTEROBACTIN SYNTHASE COMPONENT D"/>
    <property type="match status" value="1"/>
</dbReference>
<comment type="similarity">
    <text evidence="3">Belongs to the P-Pant transferase superfamily. EntD family.</text>
</comment>
<comment type="pathway">
    <text evidence="2">Siderophore biosynthesis; enterobactin biosynthesis.</text>
</comment>
<comment type="catalytic activity">
    <reaction evidence="11">
        <text>apo-[peptidyl-carrier protein] + CoA = holo-[peptidyl-carrier protein] + adenosine 3',5'-bisphosphate + H(+)</text>
        <dbReference type="Rhea" id="RHEA:46228"/>
        <dbReference type="Rhea" id="RHEA-COMP:11479"/>
        <dbReference type="Rhea" id="RHEA-COMP:11480"/>
        <dbReference type="ChEBI" id="CHEBI:15378"/>
        <dbReference type="ChEBI" id="CHEBI:29999"/>
        <dbReference type="ChEBI" id="CHEBI:57287"/>
        <dbReference type="ChEBI" id="CHEBI:58343"/>
        <dbReference type="ChEBI" id="CHEBI:64479"/>
    </reaction>
</comment>
<dbReference type="Pfam" id="PF17837">
    <property type="entry name" value="4PPT_N"/>
    <property type="match status" value="1"/>
</dbReference>
<keyword evidence="15" id="KW-1185">Reference proteome</keyword>
<sequence>MTSSEIIFEKSLLQLCFAGQNNAGFQLYLLKISKKNFSENFFHKFNIDLPVQIARSVPKRQMEYFFGRMAARYALSALGIEHFQVGTGKWREPIWPEGTIGSISHNGRFAGATVLEATKFAGIGIDIESVLSEKSQLALQDTAIFQSEIRYLKAHGLMAAPGSVLSILFSAKESFFKAAFPLVKRYFDFDAVSLVDFDNNRRIILLEIQQDLCPTLRPGAVIPIQFNWLDENTIFTYCGLQDSS</sequence>
<evidence type="ECO:0000256" key="3">
    <source>
        <dbReference type="ARBA" id="ARBA00008342"/>
    </source>
</evidence>
<evidence type="ECO:0000259" key="12">
    <source>
        <dbReference type="Pfam" id="PF01648"/>
    </source>
</evidence>
<comment type="function">
    <text evidence="1">Involved in the biosynthesis of the siderophore enterobactin (enterochelin), which is a macrocyclic trimeric lactone of N-(2,3-dihydroxybenzoyl)-serine. The serine trilactone serves as a scaffolding for the three catechol functionalities that provide hexadentate coordination for the tightly ligated iron(2+) atoms. Plays an essential role in the assembly of the enterobactin by catalyzing the transfer of the 4'-phosphopantetheine (Ppant) moiety from coenzyme A to the apo-domains of both EntB (ArCP domain) and EntF (PCP domain) to yield their holo-forms which make them competent for the activation of 2,3-dihydroxybenzoate (DHB) and L-serine, respectively.</text>
</comment>
<accession>A0ABY9E726</accession>
<gene>
    <name evidence="14" type="ORF">M8T91_09290</name>
</gene>
<keyword evidence="6 14" id="KW-0808">Transferase</keyword>